<dbReference type="GO" id="GO:0005634">
    <property type="term" value="C:nucleus"/>
    <property type="evidence" value="ECO:0007669"/>
    <property type="project" value="UniProtKB-SubCell"/>
</dbReference>
<dbReference type="Gene3D" id="2.40.330.10">
    <property type="entry name" value="DNA-binding pseudobarrel domain"/>
    <property type="match status" value="1"/>
</dbReference>
<evidence type="ECO:0000256" key="1">
    <source>
        <dbReference type="ARBA" id="ARBA00004123"/>
    </source>
</evidence>
<evidence type="ECO:0000259" key="6">
    <source>
        <dbReference type="PROSITE" id="PS50863"/>
    </source>
</evidence>
<proteinExistence type="predicted"/>
<evidence type="ECO:0000256" key="4">
    <source>
        <dbReference type="ARBA" id="ARBA00023163"/>
    </source>
</evidence>
<dbReference type="InterPro" id="IPR015300">
    <property type="entry name" value="DNA-bd_pseudobarrel_sf"/>
</dbReference>
<keyword evidence="5" id="KW-0539">Nucleus</keyword>
<dbReference type="InterPro" id="IPR003340">
    <property type="entry name" value="B3_DNA-bd"/>
</dbReference>
<reference evidence="7 8" key="1">
    <citation type="submission" date="2024-11" db="EMBL/GenBank/DDBJ databases">
        <title>A near-complete genome assembly of Cinchona calisaya.</title>
        <authorList>
            <person name="Lian D.C."/>
            <person name="Zhao X.W."/>
            <person name="Wei L."/>
        </authorList>
    </citation>
    <scope>NUCLEOTIDE SEQUENCE [LARGE SCALE GENOMIC DNA]</scope>
    <source>
        <tissue evidence="7">Nenye</tissue>
    </source>
</reference>
<evidence type="ECO:0000256" key="3">
    <source>
        <dbReference type="ARBA" id="ARBA00023125"/>
    </source>
</evidence>
<dbReference type="AlphaFoldDB" id="A0ABD3AVM1"/>
<dbReference type="PROSITE" id="PS50863">
    <property type="entry name" value="B3"/>
    <property type="match status" value="1"/>
</dbReference>
<gene>
    <name evidence="7" type="ORF">ACH5RR_003574</name>
</gene>
<keyword evidence="3" id="KW-0238">DNA-binding</keyword>
<evidence type="ECO:0000256" key="2">
    <source>
        <dbReference type="ARBA" id="ARBA00023015"/>
    </source>
</evidence>
<evidence type="ECO:0000313" key="7">
    <source>
        <dbReference type="EMBL" id="KAL3535113.1"/>
    </source>
</evidence>
<dbReference type="Pfam" id="PF02362">
    <property type="entry name" value="B3"/>
    <property type="match status" value="1"/>
</dbReference>
<keyword evidence="2" id="KW-0805">Transcription regulation</keyword>
<keyword evidence="4" id="KW-0804">Transcription</keyword>
<keyword evidence="8" id="KW-1185">Reference proteome</keyword>
<evidence type="ECO:0000313" key="8">
    <source>
        <dbReference type="Proteomes" id="UP001630127"/>
    </source>
</evidence>
<evidence type="ECO:0000256" key="5">
    <source>
        <dbReference type="ARBA" id="ARBA00023242"/>
    </source>
</evidence>
<name>A0ABD3AVM1_9GENT</name>
<dbReference type="SMART" id="SM01019">
    <property type="entry name" value="B3"/>
    <property type="match status" value="1"/>
</dbReference>
<comment type="subcellular location">
    <subcellularLocation>
        <location evidence="1">Nucleus</location>
    </subcellularLocation>
</comment>
<feature type="domain" description="TF-B3" evidence="6">
    <location>
        <begin position="1"/>
        <end position="87"/>
    </location>
</feature>
<dbReference type="GO" id="GO:0003677">
    <property type="term" value="F:DNA binding"/>
    <property type="evidence" value="ECO:0007669"/>
    <property type="project" value="UniProtKB-KW"/>
</dbReference>
<dbReference type="SUPFAM" id="SSF101936">
    <property type="entry name" value="DNA-binding pseudobarrel domain"/>
    <property type="match status" value="1"/>
</dbReference>
<dbReference type="Proteomes" id="UP001630127">
    <property type="component" value="Unassembled WGS sequence"/>
</dbReference>
<organism evidence="7 8">
    <name type="scientific">Cinchona calisaya</name>
    <dbReference type="NCBI Taxonomy" id="153742"/>
    <lineage>
        <taxon>Eukaryota</taxon>
        <taxon>Viridiplantae</taxon>
        <taxon>Streptophyta</taxon>
        <taxon>Embryophyta</taxon>
        <taxon>Tracheophyta</taxon>
        <taxon>Spermatophyta</taxon>
        <taxon>Magnoliopsida</taxon>
        <taxon>eudicotyledons</taxon>
        <taxon>Gunneridae</taxon>
        <taxon>Pentapetalae</taxon>
        <taxon>asterids</taxon>
        <taxon>lamiids</taxon>
        <taxon>Gentianales</taxon>
        <taxon>Rubiaceae</taxon>
        <taxon>Cinchonoideae</taxon>
        <taxon>Cinchoneae</taxon>
        <taxon>Cinchona</taxon>
    </lineage>
</organism>
<sequence>MNELFVLADVVRDHNLNLSSEIILRDTQGREWTAKLCHWMDGRRWYCGGWRKLYKLNLVIEMDTCVCEFVKRRDRGLFIKVTFIRAEGCASIQNQ</sequence>
<protein>
    <recommendedName>
        <fullName evidence="6">TF-B3 domain-containing protein</fullName>
    </recommendedName>
</protein>
<accession>A0ABD3AVM1</accession>
<comment type="caution">
    <text evidence="7">The sequence shown here is derived from an EMBL/GenBank/DDBJ whole genome shotgun (WGS) entry which is preliminary data.</text>
</comment>
<dbReference type="EMBL" id="JBJUIK010000002">
    <property type="protein sequence ID" value="KAL3535113.1"/>
    <property type="molecule type" value="Genomic_DNA"/>
</dbReference>